<evidence type="ECO:0000256" key="2">
    <source>
        <dbReference type="ARBA" id="ARBA00022723"/>
    </source>
</evidence>
<dbReference type="SMART" id="SM00232">
    <property type="entry name" value="JAB_MPN"/>
    <property type="match status" value="1"/>
</dbReference>
<dbReference type="InterPro" id="IPR051929">
    <property type="entry name" value="VirAsm_ModProt"/>
</dbReference>
<keyword evidence="1" id="KW-0645">Protease</keyword>
<keyword evidence="2" id="KW-0479">Metal-binding</keyword>
<sequence length="129" mass="13589">MEVTRGAFERLLAEAKAAAPNEACGLLLGHRGHIEAVVLAQNVHPDPATHFEIDPQALIDAHRAARSGGPEVIGYYHSHPTGGAEPSPADIAGAENDGKVWAIVANGTVRFWRAGDGGFDELPTGVHNR</sequence>
<dbReference type="GO" id="GO:0008235">
    <property type="term" value="F:metalloexopeptidase activity"/>
    <property type="evidence" value="ECO:0007669"/>
    <property type="project" value="TreeGrafter"/>
</dbReference>
<reference evidence="7 8" key="1">
    <citation type="submission" date="2019-12" db="EMBL/GenBank/DDBJ databases">
        <title>Genomic-based taxomic classification of the family Erythrobacteraceae.</title>
        <authorList>
            <person name="Xu L."/>
        </authorList>
    </citation>
    <scope>NUCLEOTIDE SEQUENCE [LARGE SCALE GENOMIC DNA]</scope>
    <source>
        <strain evidence="7 8">MCCC 1K01500</strain>
    </source>
</reference>
<comment type="caution">
    <text evidence="7">The sequence shown here is derived from an EMBL/GenBank/DDBJ whole genome shotgun (WGS) entry which is preliminary data.</text>
</comment>
<dbReference type="PANTHER" id="PTHR34858:SF1">
    <property type="entry name" value="CYSO-CYSTEINE PEPTIDASE"/>
    <property type="match status" value="1"/>
</dbReference>
<keyword evidence="5" id="KW-0482">Metalloprotease</keyword>
<accession>A0A6I4SQK7</accession>
<dbReference type="CDD" id="cd08070">
    <property type="entry name" value="MPN_like"/>
    <property type="match status" value="1"/>
</dbReference>
<keyword evidence="3" id="KW-0378">Hydrolase</keyword>
<dbReference type="InterPro" id="IPR037518">
    <property type="entry name" value="MPN"/>
</dbReference>
<evidence type="ECO:0000256" key="1">
    <source>
        <dbReference type="ARBA" id="ARBA00022670"/>
    </source>
</evidence>
<evidence type="ECO:0000256" key="3">
    <source>
        <dbReference type="ARBA" id="ARBA00022801"/>
    </source>
</evidence>
<dbReference type="AlphaFoldDB" id="A0A6I4SQK7"/>
<evidence type="ECO:0000313" key="8">
    <source>
        <dbReference type="Proteomes" id="UP000433652"/>
    </source>
</evidence>
<dbReference type="EMBL" id="WTYM01000021">
    <property type="protein sequence ID" value="MXO58143.1"/>
    <property type="molecule type" value="Genomic_DNA"/>
</dbReference>
<evidence type="ECO:0000259" key="6">
    <source>
        <dbReference type="PROSITE" id="PS50249"/>
    </source>
</evidence>
<dbReference type="Proteomes" id="UP000433652">
    <property type="component" value="Unassembled WGS sequence"/>
</dbReference>
<feature type="domain" description="MPN" evidence="6">
    <location>
        <begin position="1"/>
        <end position="129"/>
    </location>
</feature>
<dbReference type="PANTHER" id="PTHR34858">
    <property type="entry name" value="CYSO-CYSTEINE PEPTIDASE"/>
    <property type="match status" value="1"/>
</dbReference>
<dbReference type="GO" id="GO:0008270">
    <property type="term" value="F:zinc ion binding"/>
    <property type="evidence" value="ECO:0007669"/>
    <property type="project" value="TreeGrafter"/>
</dbReference>
<evidence type="ECO:0000313" key="7">
    <source>
        <dbReference type="EMBL" id="MXO58143.1"/>
    </source>
</evidence>
<keyword evidence="8" id="KW-1185">Reference proteome</keyword>
<evidence type="ECO:0000256" key="5">
    <source>
        <dbReference type="ARBA" id="ARBA00023049"/>
    </source>
</evidence>
<dbReference type="GO" id="GO:0006508">
    <property type="term" value="P:proteolysis"/>
    <property type="evidence" value="ECO:0007669"/>
    <property type="project" value="UniProtKB-KW"/>
</dbReference>
<dbReference type="InterPro" id="IPR028090">
    <property type="entry name" value="JAB_dom_prok"/>
</dbReference>
<proteinExistence type="predicted"/>
<organism evidence="7 8">
    <name type="scientific">Croceibacterium salegens</name>
    <dbReference type="NCBI Taxonomy" id="1737568"/>
    <lineage>
        <taxon>Bacteria</taxon>
        <taxon>Pseudomonadati</taxon>
        <taxon>Pseudomonadota</taxon>
        <taxon>Alphaproteobacteria</taxon>
        <taxon>Sphingomonadales</taxon>
        <taxon>Erythrobacteraceae</taxon>
        <taxon>Croceibacterium</taxon>
    </lineage>
</organism>
<dbReference type="PROSITE" id="PS50249">
    <property type="entry name" value="MPN"/>
    <property type="match status" value="1"/>
</dbReference>
<dbReference type="Gene3D" id="3.40.140.10">
    <property type="entry name" value="Cytidine Deaminase, domain 2"/>
    <property type="match status" value="1"/>
</dbReference>
<dbReference type="InterPro" id="IPR000555">
    <property type="entry name" value="JAMM/MPN+_dom"/>
</dbReference>
<keyword evidence="4" id="KW-0862">Zinc</keyword>
<name>A0A6I4SQK7_9SPHN</name>
<dbReference type="SUPFAM" id="SSF102712">
    <property type="entry name" value="JAB1/MPN domain"/>
    <property type="match status" value="1"/>
</dbReference>
<evidence type="ECO:0000256" key="4">
    <source>
        <dbReference type="ARBA" id="ARBA00022833"/>
    </source>
</evidence>
<dbReference type="Pfam" id="PF14464">
    <property type="entry name" value="Prok-JAB"/>
    <property type="match status" value="1"/>
</dbReference>
<gene>
    <name evidence="7" type="ORF">GRI89_01100</name>
</gene>
<protein>
    <submittedName>
        <fullName evidence="7">Peptidase</fullName>
    </submittedName>
</protein>